<sequence>MWPKSDRPTIEPPEITAIPGRLGKNKRKDSDEPVKKKFGKAIRKGRKMKCSVCKTFGHNKKGCPTLKNVAAGQVLQLQMLSELRFKDRLYLPLCTISIRSNPVVFDVTDTAEPHTGLTYHDLISMYRYRFIPVYSCSD</sequence>
<dbReference type="GO" id="GO:0008270">
    <property type="term" value="F:zinc ion binding"/>
    <property type="evidence" value="ECO:0007669"/>
    <property type="project" value="InterPro"/>
</dbReference>
<feature type="region of interest" description="Disordered" evidence="1">
    <location>
        <begin position="1"/>
        <end position="37"/>
    </location>
</feature>
<protein>
    <submittedName>
        <fullName evidence="2">Uncharacterized protein</fullName>
    </submittedName>
</protein>
<dbReference type="SUPFAM" id="SSF57756">
    <property type="entry name" value="Retrovirus zinc finger-like domains"/>
    <property type="match status" value="1"/>
</dbReference>
<gene>
    <name evidence="2" type="ORF">H5410_060538</name>
</gene>
<dbReference type="EMBL" id="JACXVP010000012">
    <property type="protein sequence ID" value="KAG5570772.1"/>
    <property type="molecule type" value="Genomic_DNA"/>
</dbReference>
<evidence type="ECO:0000256" key="1">
    <source>
        <dbReference type="SAM" id="MobiDB-lite"/>
    </source>
</evidence>
<evidence type="ECO:0000313" key="2">
    <source>
        <dbReference type="EMBL" id="KAG5570772.1"/>
    </source>
</evidence>
<reference evidence="2 3" key="1">
    <citation type="submission" date="2020-09" db="EMBL/GenBank/DDBJ databases">
        <title>De no assembly of potato wild relative species, Solanum commersonii.</title>
        <authorList>
            <person name="Cho K."/>
        </authorList>
    </citation>
    <scope>NUCLEOTIDE SEQUENCE [LARGE SCALE GENOMIC DNA]</scope>
    <source>
        <strain evidence="2">LZ3.2</strain>
        <tissue evidence="2">Leaf</tissue>
    </source>
</reference>
<comment type="caution">
    <text evidence="2">The sequence shown here is derived from an EMBL/GenBank/DDBJ whole genome shotgun (WGS) entry which is preliminary data.</text>
</comment>
<dbReference type="Proteomes" id="UP000824120">
    <property type="component" value="Chromosome 12"/>
</dbReference>
<dbReference type="AlphaFoldDB" id="A0A9J5W6B4"/>
<dbReference type="InterPro" id="IPR036875">
    <property type="entry name" value="Znf_CCHC_sf"/>
</dbReference>
<proteinExistence type="predicted"/>
<dbReference type="OrthoDB" id="1306289at2759"/>
<organism evidence="2 3">
    <name type="scientific">Solanum commersonii</name>
    <name type="common">Commerson's wild potato</name>
    <name type="synonym">Commerson's nightshade</name>
    <dbReference type="NCBI Taxonomy" id="4109"/>
    <lineage>
        <taxon>Eukaryota</taxon>
        <taxon>Viridiplantae</taxon>
        <taxon>Streptophyta</taxon>
        <taxon>Embryophyta</taxon>
        <taxon>Tracheophyta</taxon>
        <taxon>Spermatophyta</taxon>
        <taxon>Magnoliopsida</taxon>
        <taxon>eudicotyledons</taxon>
        <taxon>Gunneridae</taxon>
        <taxon>Pentapetalae</taxon>
        <taxon>asterids</taxon>
        <taxon>lamiids</taxon>
        <taxon>Solanales</taxon>
        <taxon>Solanaceae</taxon>
        <taxon>Solanoideae</taxon>
        <taxon>Solaneae</taxon>
        <taxon>Solanum</taxon>
    </lineage>
</organism>
<name>A0A9J5W6B4_SOLCO</name>
<accession>A0A9J5W6B4</accession>
<evidence type="ECO:0000313" key="3">
    <source>
        <dbReference type="Proteomes" id="UP000824120"/>
    </source>
</evidence>
<dbReference type="GO" id="GO:0003676">
    <property type="term" value="F:nucleic acid binding"/>
    <property type="evidence" value="ECO:0007669"/>
    <property type="project" value="InterPro"/>
</dbReference>
<keyword evidence="3" id="KW-1185">Reference proteome</keyword>